<evidence type="ECO:0000256" key="2">
    <source>
        <dbReference type="ARBA" id="ARBA00004532"/>
    </source>
</evidence>
<gene>
    <name evidence="6" type="ORF">JZ751_016284</name>
</gene>
<proteinExistence type="predicted"/>
<evidence type="ECO:0000256" key="5">
    <source>
        <dbReference type="ARBA" id="ARBA00023331"/>
    </source>
</evidence>
<organism evidence="6 7">
    <name type="scientific">Albula glossodonta</name>
    <name type="common">roundjaw bonefish</name>
    <dbReference type="NCBI Taxonomy" id="121402"/>
    <lineage>
        <taxon>Eukaryota</taxon>
        <taxon>Metazoa</taxon>
        <taxon>Chordata</taxon>
        <taxon>Craniata</taxon>
        <taxon>Vertebrata</taxon>
        <taxon>Euteleostomi</taxon>
        <taxon>Actinopterygii</taxon>
        <taxon>Neopterygii</taxon>
        <taxon>Teleostei</taxon>
        <taxon>Albuliformes</taxon>
        <taxon>Albulidae</taxon>
        <taxon>Albula</taxon>
    </lineage>
</organism>
<dbReference type="Gene3D" id="2.60.270.20">
    <property type="entry name" value="Cytolysin/lectin"/>
    <property type="match status" value="2"/>
</dbReference>
<name>A0A8T2N2C5_9TELE</name>
<comment type="subcellular location">
    <subcellularLocation>
        <location evidence="2">Nematocyst</location>
    </subcellularLocation>
    <subcellularLocation>
        <location evidence="1">Target cell membrane</location>
    </subcellularLocation>
</comment>
<keyword evidence="5" id="KW-0166">Nematocyst</keyword>
<evidence type="ECO:0000256" key="4">
    <source>
        <dbReference type="ARBA" id="ARBA00023298"/>
    </source>
</evidence>
<dbReference type="GO" id="GO:0046931">
    <property type="term" value="P:pore complex assembly"/>
    <property type="evidence" value="ECO:0007669"/>
    <property type="project" value="InterPro"/>
</dbReference>
<keyword evidence="4" id="KW-1053">Target membrane</keyword>
<dbReference type="InterPro" id="IPR015926">
    <property type="entry name" value="Cytolysin/lectin"/>
</dbReference>
<sequence>VYTYSGYCHNPPQPTVGKGVTEVCSFGHTEGTTCGSVGVMTYDITEDRKNAVQRLAVMFSVPFDYVLYKNMFAVGLFDMNEACDEKLYKIMYDGKDGTFHREKPAGTPYLVIIAMAEVASAVVAVADASISGASLLNDLVQEFISAALRSVSIHLKTCTEENILINPQVYTYSGYCHDPPQPTVGKGVTEVCAFGHTKGTARGSVGVMTYDIATAQEEASKRLAIMFSVPFDYNLYQNVFALGVFDTTQPCNESLYKLMYDGKAETFTRANASGSELSYKGKTYTMRGTMSPIAKSIIKVELRNGTKLKHSAPAKKLKHFWKCVW</sequence>
<dbReference type="GO" id="GO:0044218">
    <property type="term" value="C:other organism cell membrane"/>
    <property type="evidence" value="ECO:0007669"/>
    <property type="project" value="UniProtKB-KW"/>
</dbReference>
<comment type="caution">
    <text evidence="6">The sequence shown here is derived from an EMBL/GenBank/DDBJ whole genome shotgun (WGS) entry which is preliminary data.</text>
</comment>
<dbReference type="GO" id="GO:0042151">
    <property type="term" value="C:nematocyst"/>
    <property type="evidence" value="ECO:0007669"/>
    <property type="project" value="UniProtKB-SubCell"/>
</dbReference>
<dbReference type="AlphaFoldDB" id="A0A8T2N2C5"/>
<dbReference type="GO" id="GO:0046930">
    <property type="term" value="C:pore complex"/>
    <property type="evidence" value="ECO:0007669"/>
    <property type="project" value="InterPro"/>
</dbReference>
<evidence type="ECO:0000256" key="3">
    <source>
        <dbReference type="ARBA" id="ARBA00022537"/>
    </source>
</evidence>
<dbReference type="GO" id="GO:0051715">
    <property type="term" value="P:cytolysis in another organism"/>
    <property type="evidence" value="ECO:0007669"/>
    <property type="project" value="InterPro"/>
</dbReference>
<dbReference type="InterPro" id="IPR009104">
    <property type="entry name" value="Anemon_actinoporin-like"/>
</dbReference>
<dbReference type="PANTHER" id="PTHR40388">
    <property type="entry name" value="BRYOPORIN"/>
    <property type="match status" value="1"/>
</dbReference>
<evidence type="ECO:0000256" key="1">
    <source>
        <dbReference type="ARBA" id="ARBA00004175"/>
    </source>
</evidence>
<dbReference type="InterPro" id="IPR050677">
    <property type="entry name" value="Actinoporin_PFT"/>
</dbReference>
<protein>
    <submittedName>
        <fullName evidence="6">Uncharacterized protein</fullName>
    </submittedName>
</protein>
<dbReference type="PANTHER" id="PTHR40388:SF1">
    <property type="entry name" value="BRYOPORIN"/>
    <property type="match status" value="1"/>
</dbReference>
<evidence type="ECO:0000313" key="6">
    <source>
        <dbReference type="EMBL" id="KAG9332008.1"/>
    </source>
</evidence>
<keyword evidence="3" id="KW-1052">Target cell membrane</keyword>
<reference evidence="6" key="1">
    <citation type="thesis" date="2021" institute="BYU ScholarsArchive" country="Provo, UT, USA">
        <title>Applications of and Algorithms for Genome Assembly and Genomic Analyses with an Emphasis on Marine Teleosts.</title>
        <authorList>
            <person name="Pickett B.D."/>
        </authorList>
    </citation>
    <scope>NUCLEOTIDE SEQUENCE</scope>
    <source>
        <strain evidence="6">HI-2016</strain>
    </source>
</reference>
<accession>A0A8T2N2C5</accession>
<feature type="non-terminal residue" evidence="6">
    <location>
        <position position="1"/>
    </location>
</feature>
<keyword evidence="7" id="KW-1185">Reference proteome</keyword>
<dbReference type="Pfam" id="PF06369">
    <property type="entry name" value="Anemone_cytotox"/>
    <property type="match status" value="2"/>
</dbReference>
<dbReference type="SUPFAM" id="SSF63724">
    <property type="entry name" value="Cytolysin/lectin"/>
    <property type="match status" value="2"/>
</dbReference>
<evidence type="ECO:0000313" key="7">
    <source>
        <dbReference type="Proteomes" id="UP000824540"/>
    </source>
</evidence>
<dbReference type="OrthoDB" id="2304600at2759"/>
<dbReference type="GO" id="GO:0015267">
    <property type="term" value="F:channel activity"/>
    <property type="evidence" value="ECO:0007669"/>
    <property type="project" value="InterPro"/>
</dbReference>
<dbReference type="EMBL" id="JAFBMS010000266">
    <property type="protein sequence ID" value="KAG9332008.1"/>
    <property type="molecule type" value="Genomic_DNA"/>
</dbReference>
<dbReference type="Proteomes" id="UP000824540">
    <property type="component" value="Unassembled WGS sequence"/>
</dbReference>
<keyword evidence="4" id="KW-0472">Membrane</keyword>
<dbReference type="GO" id="GO:0006812">
    <property type="term" value="P:monoatomic cation transport"/>
    <property type="evidence" value="ECO:0007669"/>
    <property type="project" value="InterPro"/>
</dbReference>